<dbReference type="EMBL" id="CAICTM010001368">
    <property type="protein sequence ID" value="CAB9523045.1"/>
    <property type="molecule type" value="Genomic_DNA"/>
</dbReference>
<feature type="chain" id="PRO_5040142720" description="SGNH/GDSL hydrolase family protein" evidence="1">
    <location>
        <begin position="21"/>
        <end position="323"/>
    </location>
</feature>
<dbReference type="InterPro" id="IPR036514">
    <property type="entry name" value="SGNH_hydro_sf"/>
</dbReference>
<sequence length="323" mass="37457">MRLLNNRVLAILGLACLALALQTTLLLRTAPNPAQRSTSIPQEEKIIRYASVGNSMLSWSNFQRILEQVFLAAGYKVQRDSYLRLGCSLSSLYYGWFNQLETIFSYIGWTNLQGVFVNNEQWDFIMFNDRTQWPARDESRQETVGVLKEIYAPLLMDHQPQAIPIFLQTMAHKEPNISFSEDLGDFDEFSQRLIDGIALYKRTLDKLLGRDPDSNDATRIAPMGRAYIIGRKKYPELWETMYSEDGFHMSQKGAVLQSFLMFWTITGEAPPPYDPTWWDFLTRRQYQRSDLPNEEEAALLYEVAQSAYEEQLKQQQQPQRPPP</sequence>
<dbReference type="AlphaFoldDB" id="A0A9N8HSD0"/>
<accession>A0A9N8HSD0</accession>
<name>A0A9N8HSD0_9STRA</name>
<dbReference type="Gene3D" id="3.40.50.1110">
    <property type="entry name" value="SGNH hydrolase"/>
    <property type="match status" value="1"/>
</dbReference>
<evidence type="ECO:0000256" key="1">
    <source>
        <dbReference type="SAM" id="SignalP"/>
    </source>
</evidence>
<evidence type="ECO:0000313" key="3">
    <source>
        <dbReference type="Proteomes" id="UP001153069"/>
    </source>
</evidence>
<keyword evidence="3" id="KW-1185">Reference proteome</keyword>
<keyword evidence="1" id="KW-0732">Signal</keyword>
<reference evidence="2" key="1">
    <citation type="submission" date="2020-06" db="EMBL/GenBank/DDBJ databases">
        <authorList>
            <consortium name="Plant Systems Biology data submission"/>
        </authorList>
    </citation>
    <scope>NUCLEOTIDE SEQUENCE</scope>
    <source>
        <strain evidence="2">D6</strain>
    </source>
</reference>
<evidence type="ECO:0008006" key="4">
    <source>
        <dbReference type="Google" id="ProtNLM"/>
    </source>
</evidence>
<gene>
    <name evidence="2" type="ORF">SEMRO_1370_G266990.1</name>
</gene>
<dbReference type="Proteomes" id="UP001153069">
    <property type="component" value="Unassembled WGS sequence"/>
</dbReference>
<feature type="signal peptide" evidence="1">
    <location>
        <begin position="1"/>
        <end position="20"/>
    </location>
</feature>
<evidence type="ECO:0000313" key="2">
    <source>
        <dbReference type="EMBL" id="CAB9523045.1"/>
    </source>
</evidence>
<protein>
    <recommendedName>
        <fullName evidence="4">SGNH/GDSL hydrolase family protein</fullName>
    </recommendedName>
</protein>
<comment type="caution">
    <text evidence="2">The sequence shown here is derived from an EMBL/GenBank/DDBJ whole genome shotgun (WGS) entry which is preliminary data.</text>
</comment>
<proteinExistence type="predicted"/>
<organism evidence="2 3">
    <name type="scientific">Seminavis robusta</name>
    <dbReference type="NCBI Taxonomy" id="568900"/>
    <lineage>
        <taxon>Eukaryota</taxon>
        <taxon>Sar</taxon>
        <taxon>Stramenopiles</taxon>
        <taxon>Ochrophyta</taxon>
        <taxon>Bacillariophyta</taxon>
        <taxon>Bacillariophyceae</taxon>
        <taxon>Bacillariophycidae</taxon>
        <taxon>Naviculales</taxon>
        <taxon>Naviculaceae</taxon>
        <taxon>Seminavis</taxon>
    </lineage>
</organism>